<dbReference type="AlphaFoldDB" id="A0A6I5KNN5"/>
<dbReference type="Proteomes" id="UP000468707">
    <property type="component" value="Unassembled WGS sequence"/>
</dbReference>
<accession>A0A6I5KNN5</accession>
<evidence type="ECO:0000313" key="2">
    <source>
        <dbReference type="EMBL" id="NDV42053.1"/>
    </source>
</evidence>
<keyword evidence="1" id="KW-0812">Transmembrane</keyword>
<name>A0A6I5KNN5_9FLAO</name>
<keyword evidence="1" id="KW-1133">Transmembrane helix</keyword>
<keyword evidence="3" id="KW-1185">Reference proteome</keyword>
<dbReference type="RefSeq" id="WP_163632454.1">
    <property type="nucleotide sequence ID" value="NZ_JAAAMI010000001.1"/>
</dbReference>
<dbReference type="EMBL" id="JAAAMI010000001">
    <property type="protein sequence ID" value="NDV42053.1"/>
    <property type="molecule type" value="Genomic_DNA"/>
</dbReference>
<protein>
    <submittedName>
        <fullName evidence="2">Uncharacterized protein</fullName>
    </submittedName>
</protein>
<evidence type="ECO:0000313" key="3">
    <source>
        <dbReference type="Proteomes" id="UP000468707"/>
    </source>
</evidence>
<evidence type="ECO:0000256" key="1">
    <source>
        <dbReference type="SAM" id="Phobius"/>
    </source>
</evidence>
<organism evidence="2 3">
    <name type="scientific">Flagellimonas sediminis</name>
    <dbReference type="NCBI Taxonomy" id="2696468"/>
    <lineage>
        <taxon>Bacteria</taxon>
        <taxon>Pseudomonadati</taxon>
        <taxon>Bacteroidota</taxon>
        <taxon>Flavobacteriia</taxon>
        <taxon>Flavobacteriales</taxon>
        <taxon>Flavobacteriaceae</taxon>
        <taxon>Flagellimonas</taxon>
    </lineage>
</organism>
<reference evidence="2 3" key="1">
    <citation type="submission" date="2020-01" db="EMBL/GenBank/DDBJ databases">
        <title>Muricauda sediminis sp.nov. 40Bstr401.</title>
        <authorList>
            <person name="Xue Z."/>
            <person name="Zhu S."/>
            <person name="Ren N."/>
            <person name="Chen T."/>
            <person name="Chen X."/>
            <person name="Chen J."/>
            <person name="Yang J."/>
        </authorList>
    </citation>
    <scope>NUCLEOTIDE SEQUENCE [LARGE SCALE GENOMIC DNA]</scope>
    <source>
        <strain evidence="2 3">40Bstr401</strain>
    </source>
</reference>
<comment type="caution">
    <text evidence="2">The sequence shown here is derived from an EMBL/GenBank/DDBJ whole genome shotgun (WGS) entry which is preliminary data.</text>
</comment>
<gene>
    <name evidence="2" type="ORF">GTK07_01835</name>
</gene>
<sequence length="389" mass="45777">MKLYYNYFIFKSIFHNRYTLLLFFPAISFGIFISMIIDDYDGLTSSQMTIEKVQALVFIATFIAVGVFYPKALKRISKTFEFIKYSNFYTASFKLFGEKDQRLFHQYVLESILSKDLNLKKFAKQFENSPKWQRILLEELNSTTFKTSFISELDFPRFVNEVSNKRKKSGWIRDHLNYKTPFERAFFIASKYASIPSILNNIDSVKQAIITNINITDNGVQLDAKGLKMDINKVNKEIHNINLRYRILLNPRITQEQFVKIMHSYGEENLNGFKAVRFVAFFTGFSIYEKEKYNCQNIFTPYSIDLTDDETKEFIAFLRFLMDRKVILGKEFNTDSKLAEIVEILVENCLLSSETIRRNFSETYKHRKSLHPDTMRKINTAIDKDLPPL</sequence>
<keyword evidence="1" id="KW-0472">Membrane</keyword>
<feature type="transmembrane region" description="Helical" evidence="1">
    <location>
        <begin position="49"/>
        <end position="69"/>
    </location>
</feature>
<feature type="transmembrane region" description="Helical" evidence="1">
    <location>
        <begin position="20"/>
        <end position="37"/>
    </location>
</feature>
<proteinExistence type="predicted"/>